<evidence type="ECO:0000313" key="2">
    <source>
        <dbReference type="Proteomes" id="UP001266305"/>
    </source>
</evidence>
<protein>
    <submittedName>
        <fullName evidence="1">NHL repeat-containing protein 2</fullName>
    </submittedName>
</protein>
<gene>
    <name evidence="1" type="primary">NHLRC2</name>
    <name evidence="1" type="ORF">P7K49_024474</name>
</gene>
<proteinExistence type="predicted"/>
<comment type="caution">
    <text evidence="1">The sequence shown here is derived from an EMBL/GenBank/DDBJ whole genome shotgun (WGS) entry which is preliminary data.</text>
</comment>
<organism evidence="1 2">
    <name type="scientific">Saguinus oedipus</name>
    <name type="common">Cotton-top tamarin</name>
    <name type="synonym">Oedipomidas oedipus</name>
    <dbReference type="NCBI Taxonomy" id="9490"/>
    <lineage>
        <taxon>Eukaryota</taxon>
        <taxon>Metazoa</taxon>
        <taxon>Chordata</taxon>
        <taxon>Craniata</taxon>
        <taxon>Vertebrata</taxon>
        <taxon>Euteleostomi</taxon>
        <taxon>Mammalia</taxon>
        <taxon>Eutheria</taxon>
        <taxon>Euarchontoglires</taxon>
        <taxon>Primates</taxon>
        <taxon>Haplorrhini</taxon>
        <taxon>Platyrrhini</taxon>
        <taxon>Cebidae</taxon>
        <taxon>Callitrichinae</taxon>
        <taxon>Saguinus</taxon>
    </lineage>
</organism>
<reference evidence="1 2" key="1">
    <citation type="submission" date="2023-05" db="EMBL/GenBank/DDBJ databases">
        <title>B98-5 Cell Line De Novo Hybrid Assembly: An Optical Mapping Approach.</title>
        <authorList>
            <person name="Kananen K."/>
            <person name="Auerbach J.A."/>
            <person name="Kautto E."/>
            <person name="Blachly J.S."/>
        </authorList>
    </citation>
    <scope>NUCLEOTIDE SEQUENCE [LARGE SCALE GENOMIC DNA]</scope>
    <source>
        <strain evidence="1">B95-8</strain>
        <tissue evidence="1">Cell line</tissue>
    </source>
</reference>
<dbReference type="EMBL" id="JASSZA010000011">
    <property type="protein sequence ID" value="KAK2099023.1"/>
    <property type="molecule type" value="Genomic_DNA"/>
</dbReference>
<accession>A0ABQ9UR91</accession>
<dbReference type="Proteomes" id="UP001266305">
    <property type="component" value="Unassembled WGS sequence"/>
</dbReference>
<sequence length="100" mass="10665">MAAPGARSRSLSGLLPAQTSLEYALLDAVTQQEKNSLVYQYLQKVDGWEQDLAVPEFPEGVFVSLASGGMALRLTWAAALVLCNSRDPQAATDVLPAPDC</sequence>
<evidence type="ECO:0000313" key="1">
    <source>
        <dbReference type="EMBL" id="KAK2099023.1"/>
    </source>
</evidence>
<keyword evidence="2" id="KW-1185">Reference proteome</keyword>
<name>A0ABQ9UR91_SAGOE</name>